<keyword evidence="4" id="KW-1185">Reference proteome</keyword>
<dbReference type="PANTHER" id="PTHR23308">
    <property type="entry name" value="NUCLEAR INHIBITOR OF PROTEIN PHOSPHATASE-1"/>
    <property type="match status" value="1"/>
</dbReference>
<dbReference type="OrthoDB" id="151099at2"/>
<dbReference type="CDD" id="cd00060">
    <property type="entry name" value="FHA"/>
    <property type="match status" value="1"/>
</dbReference>
<dbReference type="InterPro" id="IPR008984">
    <property type="entry name" value="SMAD_FHA_dom_sf"/>
</dbReference>
<comment type="caution">
    <text evidence="3">The sequence shown here is derived from an EMBL/GenBank/DDBJ whole genome shotgun (WGS) entry which is preliminary data.</text>
</comment>
<dbReference type="PROSITE" id="PS50006">
    <property type="entry name" value="FHA_DOMAIN"/>
    <property type="match status" value="1"/>
</dbReference>
<sequence>MGLFDRVERIVEDSVNGAFSKVFRSTLKAVDLTASVNRAMDDGIQEFEANRIVCPNEFTVHLSPADFERFEKAGLQVIASELASAALAHAESEQYVLAGKILVTVTEDQTVAPSEVRTTARAMNSGAAPAFDRVASSSHPLLQVGDHLWRLINDVTVIGRGAEADIILDDSSVSRKHAEIRITPGAILLTDLSSTNGTFVEGHRITACQLVDGNEITFGRTVVTFWSESESGTA</sequence>
<dbReference type="InterPro" id="IPR042287">
    <property type="entry name" value="FhaA_N_sf"/>
</dbReference>
<dbReference type="STRING" id="1921764.BSR28_02225"/>
<dbReference type="Pfam" id="PF00498">
    <property type="entry name" value="FHA"/>
    <property type="match status" value="1"/>
</dbReference>
<accession>A0A1Q5PPB0</accession>
<proteinExistence type="predicted"/>
<dbReference type="SUPFAM" id="SSF49879">
    <property type="entry name" value="SMAD/FHA domain"/>
    <property type="match status" value="1"/>
</dbReference>
<name>A0A1Q5PPB0_9ACTO</name>
<organism evidence="3 4">
    <name type="scientific">Boudabousia liubingyangii</name>
    <dbReference type="NCBI Taxonomy" id="1921764"/>
    <lineage>
        <taxon>Bacteria</taxon>
        <taxon>Bacillati</taxon>
        <taxon>Actinomycetota</taxon>
        <taxon>Actinomycetes</taxon>
        <taxon>Actinomycetales</taxon>
        <taxon>Actinomycetaceae</taxon>
        <taxon>Boudabousia</taxon>
    </lineage>
</organism>
<dbReference type="Pfam" id="PF12401">
    <property type="entry name" value="FhaA_N"/>
    <property type="match status" value="1"/>
</dbReference>
<gene>
    <name evidence="3" type="ORF">BSR29_00255</name>
</gene>
<dbReference type="Gene3D" id="3.30.2320.60">
    <property type="entry name" value="FhaA, phosphopeptide-binding domain (DUF3662)"/>
    <property type="match status" value="1"/>
</dbReference>
<dbReference type="SMART" id="SM00240">
    <property type="entry name" value="FHA"/>
    <property type="match status" value="1"/>
</dbReference>
<keyword evidence="1" id="KW-0597">Phosphoprotein</keyword>
<reference evidence="3 4" key="1">
    <citation type="submission" date="2016-11" db="EMBL/GenBank/DDBJ databases">
        <title>Actinomyces gypaetusis sp. nov. isolated from the vulture Gypaetus barbatus in Qinghai Tibet Plateau China.</title>
        <authorList>
            <person name="Meng X."/>
        </authorList>
    </citation>
    <scope>NUCLEOTIDE SEQUENCE [LARGE SCALE GENOMIC DNA]</scope>
    <source>
        <strain evidence="3 4">VUL4_2</strain>
    </source>
</reference>
<dbReference type="Gene3D" id="2.60.200.20">
    <property type="match status" value="1"/>
</dbReference>
<feature type="domain" description="FHA" evidence="2">
    <location>
        <begin position="156"/>
        <end position="205"/>
    </location>
</feature>
<evidence type="ECO:0000256" key="1">
    <source>
        <dbReference type="ARBA" id="ARBA00022553"/>
    </source>
</evidence>
<evidence type="ECO:0000259" key="2">
    <source>
        <dbReference type="PROSITE" id="PS50006"/>
    </source>
</evidence>
<dbReference type="InterPro" id="IPR022128">
    <property type="entry name" value="FhaA_N"/>
</dbReference>
<dbReference type="Proteomes" id="UP000186785">
    <property type="component" value="Unassembled WGS sequence"/>
</dbReference>
<dbReference type="InterPro" id="IPR000253">
    <property type="entry name" value="FHA_dom"/>
</dbReference>
<dbReference type="RefSeq" id="WP_073708329.1">
    <property type="nucleotide sequence ID" value="NZ_MQSV01000001.1"/>
</dbReference>
<dbReference type="AlphaFoldDB" id="A0A1Q5PPB0"/>
<protein>
    <recommendedName>
        <fullName evidence="2">FHA domain-containing protein</fullName>
    </recommendedName>
</protein>
<evidence type="ECO:0000313" key="3">
    <source>
        <dbReference type="EMBL" id="OKL49438.1"/>
    </source>
</evidence>
<evidence type="ECO:0000313" key="4">
    <source>
        <dbReference type="Proteomes" id="UP000186785"/>
    </source>
</evidence>
<dbReference type="EMBL" id="MQSV01000001">
    <property type="protein sequence ID" value="OKL49438.1"/>
    <property type="molecule type" value="Genomic_DNA"/>
</dbReference>
<dbReference type="InterPro" id="IPR050923">
    <property type="entry name" value="Cell_Proc_Reg/RNA_Proc"/>
</dbReference>